<gene>
    <name evidence="1" type="ORF">MM415A02750_0012</name>
</gene>
<dbReference type="AlphaFoldDB" id="A0A6M3JR93"/>
<name>A0A6M3JR93_9ZZZZ</name>
<organism evidence="1">
    <name type="scientific">viral metagenome</name>
    <dbReference type="NCBI Taxonomy" id="1070528"/>
    <lineage>
        <taxon>unclassified sequences</taxon>
        <taxon>metagenomes</taxon>
        <taxon>organismal metagenomes</taxon>
    </lineage>
</organism>
<reference evidence="1" key="1">
    <citation type="submission" date="2020-03" db="EMBL/GenBank/DDBJ databases">
        <title>The deep terrestrial virosphere.</title>
        <authorList>
            <person name="Holmfeldt K."/>
            <person name="Nilsson E."/>
            <person name="Simone D."/>
            <person name="Lopez-Fernandez M."/>
            <person name="Wu X."/>
            <person name="de Brujin I."/>
            <person name="Lundin D."/>
            <person name="Andersson A."/>
            <person name="Bertilsson S."/>
            <person name="Dopson M."/>
        </authorList>
    </citation>
    <scope>NUCLEOTIDE SEQUENCE</scope>
    <source>
        <strain evidence="1">MM415A02750</strain>
    </source>
</reference>
<accession>A0A6M3JR93</accession>
<protein>
    <submittedName>
        <fullName evidence="1">Uncharacterized protein</fullName>
    </submittedName>
</protein>
<proteinExistence type="predicted"/>
<dbReference type="EMBL" id="MT141953">
    <property type="protein sequence ID" value="QJA72473.1"/>
    <property type="molecule type" value="Genomic_DNA"/>
</dbReference>
<sequence>MSDRNEFEREPTLSCLSDYDDEKREYVTGHACQKCKQLIRSVYRANAHYLECGCRR</sequence>
<evidence type="ECO:0000313" key="1">
    <source>
        <dbReference type="EMBL" id="QJA72473.1"/>
    </source>
</evidence>